<accession>A0ABW7TA99</accession>
<gene>
    <name evidence="1" type="ORF">ACH4TF_28210</name>
</gene>
<comment type="caution">
    <text evidence="1">The sequence shown here is derived from an EMBL/GenBank/DDBJ whole genome shotgun (WGS) entry which is preliminary data.</text>
</comment>
<organism evidence="1 2">
    <name type="scientific">Streptomyces abikoensis</name>
    <dbReference type="NCBI Taxonomy" id="97398"/>
    <lineage>
        <taxon>Bacteria</taxon>
        <taxon>Bacillati</taxon>
        <taxon>Actinomycetota</taxon>
        <taxon>Actinomycetes</taxon>
        <taxon>Kitasatosporales</taxon>
        <taxon>Streptomycetaceae</taxon>
        <taxon>Streptomyces</taxon>
    </lineage>
</organism>
<dbReference type="EMBL" id="JBIRRB010000011">
    <property type="protein sequence ID" value="MFI0914308.1"/>
    <property type="molecule type" value="Genomic_DNA"/>
</dbReference>
<dbReference type="RefSeq" id="WP_397614301.1">
    <property type="nucleotide sequence ID" value="NZ_JBIRRB010000011.1"/>
</dbReference>
<protein>
    <submittedName>
        <fullName evidence="1">Uncharacterized protein</fullName>
    </submittedName>
</protein>
<keyword evidence="2" id="KW-1185">Reference proteome</keyword>
<dbReference type="Proteomes" id="UP001611162">
    <property type="component" value="Unassembled WGS sequence"/>
</dbReference>
<evidence type="ECO:0000313" key="1">
    <source>
        <dbReference type="EMBL" id="MFI0914308.1"/>
    </source>
</evidence>
<evidence type="ECO:0000313" key="2">
    <source>
        <dbReference type="Proteomes" id="UP001611162"/>
    </source>
</evidence>
<sequence length="94" mass="9850">MFTDFRLESAGVRELLQGAEVRALVDRVAAEVAAKARTAVGDQVPVEVRSYTTDRGAASVTLAHARGMALQAKEGVLTRAAGAAGLEVKERGAR</sequence>
<reference evidence="1 2" key="1">
    <citation type="submission" date="2024-10" db="EMBL/GenBank/DDBJ databases">
        <title>The Natural Products Discovery Center: Release of the First 8490 Sequenced Strains for Exploring Actinobacteria Biosynthetic Diversity.</title>
        <authorList>
            <person name="Kalkreuter E."/>
            <person name="Kautsar S.A."/>
            <person name="Yang D."/>
            <person name="Bader C.D."/>
            <person name="Teijaro C.N."/>
            <person name="Fluegel L."/>
            <person name="Davis C.M."/>
            <person name="Simpson J.R."/>
            <person name="Lauterbach L."/>
            <person name="Steele A.D."/>
            <person name="Gui C."/>
            <person name="Meng S."/>
            <person name="Li G."/>
            <person name="Viehrig K."/>
            <person name="Ye F."/>
            <person name="Su P."/>
            <person name="Kiefer A.F."/>
            <person name="Nichols A."/>
            <person name="Cepeda A.J."/>
            <person name="Yan W."/>
            <person name="Fan B."/>
            <person name="Jiang Y."/>
            <person name="Adhikari A."/>
            <person name="Zheng C.-J."/>
            <person name="Schuster L."/>
            <person name="Cowan T.M."/>
            <person name="Smanski M.J."/>
            <person name="Chevrette M.G."/>
            <person name="De Carvalho L.P.S."/>
            <person name="Shen B."/>
        </authorList>
    </citation>
    <scope>NUCLEOTIDE SEQUENCE [LARGE SCALE GENOMIC DNA]</scope>
    <source>
        <strain evidence="1 2">NPDC020979</strain>
    </source>
</reference>
<name>A0ABW7TA99_9ACTN</name>
<proteinExistence type="predicted"/>